<reference evidence="1 2" key="1">
    <citation type="submission" date="2023-09" db="EMBL/GenBank/DDBJ databases">
        <authorList>
            <person name="Wang M."/>
        </authorList>
    </citation>
    <scope>NUCLEOTIDE SEQUENCE [LARGE SCALE GENOMIC DNA]</scope>
    <source>
        <strain evidence="1">GT-2023</strain>
        <tissue evidence="1">Liver</tissue>
    </source>
</reference>
<evidence type="ECO:0000313" key="1">
    <source>
        <dbReference type="EMBL" id="KAL1261486.1"/>
    </source>
</evidence>
<dbReference type="EMBL" id="JAYMGO010000014">
    <property type="protein sequence ID" value="KAL1261486.1"/>
    <property type="molecule type" value="Genomic_DNA"/>
</dbReference>
<protein>
    <submittedName>
        <fullName evidence="1">Uncharacterized protein</fullName>
    </submittedName>
</protein>
<name>A0ABR3M8R8_9TELE</name>
<gene>
    <name evidence="1" type="ORF">QQF64_006751</name>
</gene>
<organism evidence="1 2">
    <name type="scientific">Cirrhinus molitorella</name>
    <name type="common">mud carp</name>
    <dbReference type="NCBI Taxonomy" id="172907"/>
    <lineage>
        <taxon>Eukaryota</taxon>
        <taxon>Metazoa</taxon>
        <taxon>Chordata</taxon>
        <taxon>Craniata</taxon>
        <taxon>Vertebrata</taxon>
        <taxon>Euteleostomi</taxon>
        <taxon>Actinopterygii</taxon>
        <taxon>Neopterygii</taxon>
        <taxon>Teleostei</taxon>
        <taxon>Ostariophysi</taxon>
        <taxon>Cypriniformes</taxon>
        <taxon>Cyprinidae</taxon>
        <taxon>Labeoninae</taxon>
        <taxon>Labeonini</taxon>
        <taxon>Cirrhinus</taxon>
    </lineage>
</organism>
<sequence>MIVSESEPLRRFIPLCSACVDSVSVRSSQARVFFSFLWFDKLLRDSLRPLLMFSGKAHQNEIQNKQRTGCRNYGGLLRDIAGRKTACAGISFNAESSPPPAQCVKNIPNSVLLTMYLEALAS</sequence>
<comment type="caution">
    <text evidence="1">The sequence shown here is derived from an EMBL/GenBank/DDBJ whole genome shotgun (WGS) entry which is preliminary data.</text>
</comment>
<evidence type="ECO:0000313" key="2">
    <source>
        <dbReference type="Proteomes" id="UP001558613"/>
    </source>
</evidence>
<keyword evidence="2" id="KW-1185">Reference proteome</keyword>
<proteinExistence type="predicted"/>
<dbReference type="Proteomes" id="UP001558613">
    <property type="component" value="Unassembled WGS sequence"/>
</dbReference>
<accession>A0ABR3M8R8</accession>